<evidence type="ECO:0000313" key="4">
    <source>
        <dbReference type="EMBL" id="MBP2706661.1"/>
    </source>
</evidence>
<comment type="subcellular location">
    <subcellularLocation>
        <location evidence="3">Cytoplasm</location>
    </subcellularLocation>
</comment>
<dbReference type="InterPro" id="IPR029001">
    <property type="entry name" value="ITPase-like_fam"/>
</dbReference>
<dbReference type="CDD" id="cd00555">
    <property type="entry name" value="Maf"/>
    <property type="match status" value="1"/>
</dbReference>
<sequence>MLGAVRLPDVTDLVLASASPARLGVLRAAGLDPKVIVSGVDEDAISAGSPEELCLALAEAKAAAVSAKLADALVIGCDSVLELDGVAYGKPSSPETAVTRWRSMRGRTGRLLTGHCVVDVAAGRQVSRTAATVVRFGTPSDDELDAYVASGEPLRVAGAFTLDGLGGWFVEGIDGDHGNVLGISLPLLRRLFADLGVSVTALWR</sequence>
<dbReference type="EC" id="3.6.1.9" evidence="3"/>
<keyword evidence="3" id="KW-0963">Cytoplasm</keyword>
<comment type="caution">
    <text evidence="3">Lacks conserved residue(s) required for the propagation of feature annotation.</text>
</comment>
<name>A0A941AJX8_9ACTN</name>
<comment type="similarity">
    <text evidence="3">Belongs to the Maf family.</text>
</comment>
<protein>
    <recommendedName>
        <fullName evidence="3">Nucleoside triphosphate pyrophosphatase</fullName>
        <ecNumber evidence="3">3.6.1.9</ecNumber>
    </recommendedName>
    <alternativeName>
        <fullName evidence="3">Nucleotide pyrophosphatase</fullName>
        <shortName evidence="3">Nucleotide PPase</shortName>
    </alternativeName>
</protein>
<dbReference type="Proteomes" id="UP000674234">
    <property type="component" value="Unassembled WGS sequence"/>
</dbReference>
<dbReference type="PIRSF" id="PIRSF006305">
    <property type="entry name" value="Maf"/>
    <property type="match status" value="1"/>
</dbReference>
<proteinExistence type="inferred from homology"/>
<dbReference type="EMBL" id="JAFCNB010000013">
    <property type="protein sequence ID" value="MBP2706661.1"/>
    <property type="molecule type" value="Genomic_DNA"/>
</dbReference>
<dbReference type="NCBIfam" id="TIGR00172">
    <property type="entry name" value="maf"/>
    <property type="match status" value="1"/>
</dbReference>
<dbReference type="InterPro" id="IPR003697">
    <property type="entry name" value="Maf-like"/>
</dbReference>
<evidence type="ECO:0000256" key="1">
    <source>
        <dbReference type="ARBA" id="ARBA00001968"/>
    </source>
</evidence>
<dbReference type="HAMAP" id="MF_00528">
    <property type="entry name" value="Maf"/>
    <property type="match status" value="1"/>
</dbReference>
<keyword evidence="5" id="KW-1185">Reference proteome</keyword>
<feature type="active site" description="Proton acceptor" evidence="3">
    <location>
        <position position="78"/>
    </location>
</feature>
<gene>
    <name evidence="4" type="primary">maf</name>
    <name evidence="4" type="ORF">JOL79_22895</name>
</gene>
<evidence type="ECO:0000313" key="5">
    <source>
        <dbReference type="Proteomes" id="UP000674234"/>
    </source>
</evidence>
<reference evidence="4" key="1">
    <citation type="submission" date="2021-02" db="EMBL/GenBank/DDBJ databases">
        <title>Draft genome sequence of Microbispora sp. RL4-1S isolated from rice leaves in Thailand.</title>
        <authorList>
            <person name="Muangham S."/>
            <person name="Duangmal K."/>
        </authorList>
    </citation>
    <scope>NUCLEOTIDE SEQUENCE</scope>
    <source>
        <strain evidence="4">RL4-1S</strain>
    </source>
</reference>
<dbReference type="GO" id="GO:0009117">
    <property type="term" value="P:nucleotide metabolic process"/>
    <property type="evidence" value="ECO:0007669"/>
    <property type="project" value="UniProtKB-KW"/>
</dbReference>
<organism evidence="4 5">
    <name type="scientific">Microbispora oryzae</name>
    <dbReference type="NCBI Taxonomy" id="2806554"/>
    <lineage>
        <taxon>Bacteria</taxon>
        <taxon>Bacillati</taxon>
        <taxon>Actinomycetota</taxon>
        <taxon>Actinomycetes</taxon>
        <taxon>Streptosporangiales</taxon>
        <taxon>Streptosporangiaceae</taxon>
        <taxon>Microbispora</taxon>
    </lineage>
</organism>
<dbReference type="GO" id="GO:0005737">
    <property type="term" value="C:cytoplasm"/>
    <property type="evidence" value="ECO:0007669"/>
    <property type="project" value="UniProtKB-SubCell"/>
</dbReference>
<comment type="caution">
    <text evidence="4">The sequence shown here is derived from an EMBL/GenBank/DDBJ whole genome shotgun (WGS) entry which is preliminary data.</text>
</comment>
<dbReference type="Gene3D" id="3.90.950.10">
    <property type="match status" value="1"/>
</dbReference>
<comment type="catalytic activity">
    <reaction evidence="3">
        <text>a 2'-deoxyribonucleoside 5'-triphosphate + H2O = a 2'-deoxyribonucleoside 5'-phosphate + diphosphate + H(+)</text>
        <dbReference type="Rhea" id="RHEA:44644"/>
        <dbReference type="ChEBI" id="CHEBI:15377"/>
        <dbReference type="ChEBI" id="CHEBI:15378"/>
        <dbReference type="ChEBI" id="CHEBI:33019"/>
        <dbReference type="ChEBI" id="CHEBI:61560"/>
        <dbReference type="ChEBI" id="CHEBI:65317"/>
        <dbReference type="EC" id="3.6.1.9"/>
    </reaction>
</comment>
<keyword evidence="3" id="KW-0546">Nucleotide metabolism</keyword>
<comment type="cofactor">
    <cofactor evidence="1 3">
        <name>a divalent metal cation</name>
        <dbReference type="ChEBI" id="CHEBI:60240"/>
    </cofactor>
</comment>
<dbReference type="PANTHER" id="PTHR43213">
    <property type="entry name" value="BIFUNCTIONAL DTTP/UTP PYROPHOSPHATASE/METHYLTRANSFERASE PROTEIN-RELATED"/>
    <property type="match status" value="1"/>
</dbReference>
<dbReference type="AlphaFoldDB" id="A0A941AJX8"/>
<dbReference type="Pfam" id="PF02545">
    <property type="entry name" value="Maf"/>
    <property type="match status" value="1"/>
</dbReference>
<comment type="catalytic activity">
    <reaction evidence="3">
        <text>a ribonucleoside 5'-triphosphate + H2O = a ribonucleoside 5'-phosphate + diphosphate + H(+)</text>
        <dbReference type="Rhea" id="RHEA:23996"/>
        <dbReference type="ChEBI" id="CHEBI:15377"/>
        <dbReference type="ChEBI" id="CHEBI:15378"/>
        <dbReference type="ChEBI" id="CHEBI:33019"/>
        <dbReference type="ChEBI" id="CHEBI:58043"/>
        <dbReference type="ChEBI" id="CHEBI:61557"/>
        <dbReference type="EC" id="3.6.1.9"/>
    </reaction>
</comment>
<evidence type="ECO:0000256" key="3">
    <source>
        <dbReference type="HAMAP-Rule" id="MF_00528"/>
    </source>
</evidence>
<evidence type="ECO:0000256" key="2">
    <source>
        <dbReference type="ARBA" id="ARBA00022801"/>
    </source>
</evidence>
<comment type="function">
    <text evidence="3">Nucleoside triphosphate pyrophosphatase. May have a dual role in cell division arrest and in preventing the incorporation of modified nucleotides into cellular nucleic acids.</text>
</comment>
<dbReference type="PANTHER" id="PTHR43213:SF5">
    <property type="entry name" value="BIFUNCTIONAL DTTP_UTP PYROPHOSPHATASE_METHYLTRANSFERASE PROTEIN-RELATED"/>
    <property type="match status" value="1"/>
</dbReference>
<dbReference type="GO" id="GO:0047429">
    <property type="term" value="F:nucleoside triphosphate diphosphatase activity"/>
    <property type="evidence" value="ECO:0007669"/>
    <property type="project" value="UniProtKB-EC"/>
</dbReference>
<dbReference type="SUPFAM" id="SSF52972">
    <property type="entry name" value="ITPase-like"/>
    <property type="match status" value="1"/>
</dbReference>
<accession>A0A941AJX8</accession>
<keyword evidence="2 3" id="KW-0378">Hydrolase</keyword>